<dbReference type="InterPro" id="IPR039420">
    <property type="entry name" value="WalR-like"/>
</dbReference>
<evidence type="ECO:0000259" key="4">
    <source>
        <dbReference type="PROSITE" id="PS50110"/>
    </source>
</evidence>
<evidence type="ECO:0000313" key="6">
    <source>
        <dbReference type="EMBL" id="GGI75690.1"/>
    </source>
</evidence>
<proteinExistence type="predicted"/>
<dbReference type="Gene3D" id="2.40.50.1020">
    <property type="entry name" value="LytTr DNA-binding domain"/>
    <property type="match status" value="1"/>
</dbReference>
<sequence>MITCILVDDEPLAREELASMLTAYQDIQIIAQCGNAIEAIQLIIKHKPDLIFLDIQMPKISGMELIGMLDPEQMPKVIFITAFDEFAIKAFDNHAFDYLLKPIEESRLQQSIARLRKDLTPQAVHSIAPTQLNHLPCYTGNKLKVILVDEVEFVCSDVGGIHVTTAKETVHTQMTLKMLEEKTGLVRCHRQYLITPKAIAEIELLDSGAEVTTHSGAKVPVSRRYLKTLKQLFGFQ</sequence>
<protein>
    <submittedName>
        <fullName evidence="6">Response regulatory protein</fullName>
    </submittedName>
</protein>
<dbReference type="PROSITE" id="PS50930">
    <property type="entry name" value="HTH_LYTTR"/>
    <property type="match status" value="1"/>
</dbReference>
<evidence type="ECO:0000256" key="2">
    <source>
        <dbReference type="ARBA" id="ARBA00023125"/>
    </source>
</evidence>
<dbReference type="GO" id="GO:0006355">
    <property type="term" value="P:regulation of DNA-templated transcription"/>
    <property type="evidence" value="ECO:0007669"/>
    <property type="project" value="TreeGrafter"/>
</dbReference>
<dbReference type="SUPFAM" id="SSF52172">
    <property type="entry name" value="CheY-like"/>
    <property type="match status" value="1"/>
</dbReference>
<dbReference type="GO" id="GO:0000976">
    <property type="term" value="F:transcription cis-regulatory region binding"/>
    <property type="evidence" value="ECO:0007669"/>
    <property type="project" value="TreeGrafter"/>
</dbReference>
<name>A0A917JNX5_9GAMM</name>
<reference evidence="6" key="2">
    <citation type="submission" date="2020-09" db="EMBL/GenBank/DDBJ databases">
        <authorList>
            <person name="Sun Q."/>
            <person name="Ohkuma M."/>
        </authorList>
    </citation>
    <scope>NUCLEOTIDE SEQUENCE</scope>
    <source>
        <strain evidence="6">JCM 30804</strain>
    </source>
</reference>
<evidence type="ECO:0000259" key="5">
    <source>
        <dbReference type="PROSITE" id="PS50930"/>
    </source>
</evidence>
<dbReference type="GO" id="GO:0005829">
    <property type="term" value="C:cytosol"/>
    <property type="evidence" value="ECO:0007669"/>
    <property type="project" value="TreeGrafter"/>
</dbReference>
<dbReference type="SMART" id="SM00850">
    <property type="entry name" value="LytTR"/>
    <property type="match status" value="1"/>
</dbReference>
<evidence type="ECO:0000256" key="3">
    <source>
        <dbReference type="PROSITE-ProRule" id="PRU00169"/>
    </source>
</evidence>
<gene>
    <name evidence="6" type="ORF">GCM10009332_11390</name>
</gene>
<keyword evidence="7" id="KW-1185">Reference proteome</keyword>
<dbReference type="PANTHER" id="PTHR48111:SF3">
    <property type="entry name" value="TRANSCRIPTIONAL REGULATORY PROTEIN BTSR"/>
    <property type="match status" value="1"/>
</dbReference>
<dbReference type="AlphaFoldDB" id="A0A917JNX5"/>
<dbReference type="CDD" id="cd17532">
    <property type="entry name" value="REC_LytTR_AlgR-like"/>
    <property type="match status" value="1"/>
</dbReference>
<dbReference type="NCBIfam" id="NF008677">
    <property type="entry name" value="PRK11697.1"/>
    <property type="match status" value="1"/>
</dbReference>
<evidence type="ECO:0000256" key="1">
    <source>
        <dbReference type="ARBA" id="ARBA00023012"/>
    </source>
</evidence>
<reference evidence="6" key="1">
    <citation type="journal article" date="2014" name="Int. J. Syst. Evol. Microbiol.">
        <title>Complete genome sequence of Corynebacterium casei LMG S-19264T (=DSM 44701T), isolated from a smear-ripened cheese.</title>
        <authorList>
            <consortium name="US DOE Joint Genome Institute (JGI-PGF)"/>
            <person name="Walter F."/>
            <person name="Albersmeier A."/>
            <person name="Kalinowski J."/>
            <person name="Ruckert C."/>
        </authorList>
    </citation>
    <scope>NUCLEOTIDE SEQUENCE</scope>
    <source>
        <strain evidence="6">JCM 30804</strain>
    </source>
</reference>
<dbReference type="Proteomes" id="UP000613743">
    <property type="component" value="Unassembled WGS sequence"/>
</dbReference>
<dbReference type="Pfam" id="PF00072">
    <property type="entry name" value="Response_reg"/>
    <property type="match status" value="1"/>
</dbReference>
<dbReference type="PROSITE" id="PS50110">
    <property type="entry name" value="RESPONSE_REGULATORY"/>
    <property type="match status" value="1"/>
</dbReference>
<accession>A0A917JNX5</accession>
<dbReference type="InterPro" id="IPR011006">
    <property type="entry name" value="CheY-like_superfamily"/>
</dbReference>
<dbReference type="SMART" id="SM00448">
    <property type="entry name" value="REC"/>
    <property type="match status" value="1"/>
</dbReference>
<comment type="caution">
    <text evidence="6">The sequence shown here is derived from an EMBL/GenBank/DDBJ whole genome shotgun (WGS) entry which is preliminary data.</text>
</comment>
<keyword evidence="3" id="KW-0597">Phosphoprotein</keyword>
<dbReference type="FunFam" id="3.40.50.2300:FF:000051">
    <property type="entry name" value="Two-component response regulator yehT"/>
    <property type="match status" value="1"/>
</dbReference>
<keyword evidence="1" id="KW-0902">Two-component regulatory system</keyword>
<dbReference type="EMBL" id="BMPZ01000002">
    <property type="protein sequence ID" value="GGI75690.1"/>
    <property type="molecule type" value="Genomic_DNA"/>
</dbReference>
<evidence type="ECO:0000313" key="7">
    <source>
        <dbReference type="Proteomes" id="UP000613743"/>
    </source>
</evidence>
<organism evidence="6 7">
    <name type="scientific">Shewanella gelidii</name>
    <dbReference type="NCBI Taxonomy" id="1642821"/>
    <lineage>
        <taxon>Bacteria</taxon>
        <taxon>Pseudomonadati</taxon>
        <taxon>Pseudomonadota</taxon>
        <taxon>Gammaproteobacteria</taxon>
        <taxon>Alteromonadales</taxon>
        <taxon>Shewanellaceae</taxon>
        <taxon>Shewanella</taxon>
    </lineage>
</organism>
<feature type="domain" description="HTH LytTR-type" evidence="5">
    <location>
        <begin position="135"/>
        <end position="235"/>
    </location>
</feature>
<dbReference type="GO" id="GO:0032993">
    <property type="term" value="C:protein-DNA complex"/>
    <property type="evidence" value="ECO:0007669"/>
    <property type="project" value="TreeGrafter"/>
</dbReference>
<feature type="modified residue" description="4-aspartylphosphate" evidence="3">
    <location>
        <position position="54"/>
    </location>
</feature>
<dbReference type="Pfam" id="PF04397">
    <property type="entry name" value="LytTR"/>
    <property type="match status" value="1"/>
</dbReference>
<dbReference type="RefSeq" id="WP_188918743.1">
    <property type="nucleotide sequence ID" value="NZ_BMPZ01000002.1"/>
</dbReference>
<dbReference type="InterPro" id="IPR001789">
    <property type="entry name" value="Sig_transdc_resp-reg_receiver"/>
</dbReference>
<dbReference type="InterPro" id="IPR007492">
    <property type="entry name" value="LytTR_DNA-bd_dom"/>
</dbReference>
<dbReference type="Gene3D" id="3.40.50.2300">
    <property type="match status" value="1"/>
</dbReference>
<feature type="domain" description="Response regulatory" evidence="4">
    <location>
        <begin position="3"/>
        <end position="116"/>
    </location>
</feature>
<dbReference type="PANTHER" id="PTHR48111">
    <property type="entry name" value="REGULATOR OF RPOS"/>
    <property type="match status" value="1"/>
</dbReference>
<dbReference type="GO" id="GO:0000156">
    <property type="term" value="F:phosphorelay response regulator activity"/>
    <property type="evidence" value="ECO:0007669"/>
    <property type="project" value="TreeGrafter"/>
</dbReference>
<keyword evidence="2" id="KW-0238">DNA-binding</keyword>